<feature type="region of interest" description="Disordered" evidence="5">
    <location>
        <begin position="64"/>
        <end position="180"/>
    </location>
</feature>
<dbReference type="AlphaFoldDB" id="A0A4R2EE58"/>
<dbReference type="RefSeq" id="WP_131839451.1">
    <property type="nucleotide sequence ID" value="NZ_SLWB01000008.1"/>
</dbReference>
<evidence type="ECO:0000256" key="5">
    <source>
        <dbReference type="SAM" id="MobiDB-lite"/>
    </source>
</evidence>
<evidence type="ECO:0000313" key="8">
    <source>
        <dbReference type="Proteomes" id="UP000294830"/>
    </source>
</evidence>
<name>A0A4R2EE58_9BACT</name>
<feature type="compositionally biased region" description="Low complexity" evidence="5">
    <location>
        <begin position="64"/>
        <end position="77"/>
    </location>
</feature>
<keyword evidence="8" id="KW-1185">Reference proteome</keyword>
<proteinExistence type="predicted"/>
<accession>A0A4R2EE58</accession>
<keyword evidence="2 6" id="KW-0812">Transmembrane</keyword>
<evidence type="ECO:0000313" key="7">
    <source>
        <dbReference type="EMBL" id="TCN66763.1"/>
    </source>
</evidence>
<gene>
    <name evidence="7" type="ORF">CLV25_108102</name>
</gene>
<comment type="caution">
    <text evidence="7">The sequence shown here is derived from an EMBL/GenBank/DDBJ whole genome shotgun (WGS) entry which is preliminary data.</text>
</comment>
<organism evidence="7 8">
    <name type="scientific">Acetobacteroides hydrogenigenes</name>
    <dbReference type="NCBI Taxonomy" id="979970"/>
    <lineage>
        <taxon>Bacteria</taxon>
        <taxon>Pseudomonadati</taxon>
        <taxon>Bacteroidota</taxon>
        <taxon>Bacteroidia</taxon>
        <taxon>Bacteroidales</taxon>
        <taxon>Rikenellaceae</taxon>
        <taxon>Acetobacteroides</taxon>
    </lineage>
</organism>
<sequence>MVNSNSSKIAGLFATAIFHAAVLLLLLLFGLKPQLPIPPEEAILINFGDSDVGSGFVEPSATNQVAQVAPSQQSADQENPITQDFEEAPTLPTKTSIKKKVPANKPTVQTRTEAAPVAPVEKPREVNKRALFPGKSNSGLPSQGEGDGKGIGNQGDPNGSPDSKSRIGGSTGSSNGHSFSLSGRRIVGGFPNPAYNVQASGKVVVSITVDQNGNVTKATYSPKGSTTSDSRLIQAAISAALRARFNVDKNAPSIQTGNITYIFNLQ</sequence>
<evidence type="ECO:0000256" key="3">
    <source>
        <dbReference type="ARBA" id="ARBA00022989"/>
    </source>
</evidence>
<dbReference type="EMBL" id="SLWB01000008">
    <property type="protein sequence ID" value="TCN66763.1"/>
    <property type="molecule type" value="Genomic_DNA"/>
</dbReference>
<feature type="transmembrane region" description="Helical" evidence="6">
    <location>
        <begin position="12"/>
        <end position="31"/>
    </location>
</feature>
<evidence type="ECO:0000256" key="4">
    <source>
        <dbReference type="ARBA" id="ARBA00023136"/>
    </source>
</evidence>
<evidence type="ECO:0000256" key="1">
    <source>
        <dbReference type="ARBA" id="ARBA00004167"/>
    </source>
</evidence>
<dbReference type="GO" id="GO:0016020">
    <property type="term" value="C:membrane"/>
    <property type="evidence" value="ECO:0007669"/>
    <property type="project" value="UniProtKB-SubCell"/>
</dbReference>
<keyword evidence="4 6" id="KW-0472">Membrane</keyword>
<dbReference type="NCBIfam" id="TIGR01352">
    <property type="entry name" value="tonB_Cterm"/>
    <property type="match status" value="1"/>
</dbReference>
<dbReference type="SUPFAM" id="SSF74653">
    <property type="entry name" value="TolA/TonB C-terminal domain"/>
    <property type="match status" value="1"/>
</dbReference>
<evidence type="ECO:0000256" key="2">
    <source>
        <dbReference type="ARBA" id="ARBA00022692"/>
    </source>
</evidence>
<dbReference type="InterPro" id="IPR006260">
    <property type="entry name" value="TonB/TolA_C"/>
</dbReference>
<comment type="subcellular location">
    <subcellularLocation>
        <location evidence="1">Membrane</location>
        <topology evidence="1">Single-pass membrane protein</topology>
    </subcellularLocation>
</comment>
<reference evidence="7 8" key="1">
    <citation type="submission" date="2019-03" db="EMBL/GenBank/DDBJ databases">
        <title>Genomic Encyclopedia of Archaeal and Bacterial Type Strains, Phase II (KMG-II): from individual species to whole genera.</title>
        <authorList>
            <person name="Goeker M."/>
        </authorList>
    </citation>
    <scope>NUCLEOTIDE SEQUENCE [LARGE SCALE GENOMIC DNA]</scope>
    <source>
        <strain evidence="7 8">RL-C</strain>
    </source>
</reference>
<dbReference type="Gene3D" id="3.30.1150.10">
    <property type="match status" value="1"/>
</dbReference>
<dbReference type="OrthoDB" id="9786892at2"/>
<dbReference type="Proteomes" id="UP000294830">
    <property type="component" value="Unassembled WGS sequence"/>
</dbReference>
<evidence type="ECO:0000256" key="6">
    <source>
        <dbReference type="SAM" id="Phobius"/>
    </source>
</evidence>
<keyword evidence="3 6" id="KW-1133">Transmembrane helix</keyword>
<protein>
    <submittedName>
        <fullName evidence="7">TonB family protein</fullName>
    </submittedName>
</protein>